<accession>A0A087SQL8</accession>
<reference evidence="1 2" key="1">
    <citation type="journal article" date="2014" name="BMC Genomics">
        <title>Oil accumulation mechanisms of the oleaginous microalga Chlorella protothecoides revealed through its genome, transcriptomes, and proteomes.</title>
        <authorList>
            <person name="Gao C."/>
            <person name="Wang Y."/>
            <person name="Shen Y."/>
            <person name="Yan D."/>
            <person name="He X."/>
            <person name="Dai J."/>
            <person name="Wu Q."/>
        </authorList>
    </citation>
    <scope>NUCLEOTIDE SEQUENCE [LARGE SCALE GENOMIC DNA]</scope>
    <source>
        <strain evidence="1 2">0710</strain>
    </source>
</reference>
<evidence type="ECO:0000313" key="1">
    <source>
        <dbReference type="EMBL" id="KFM28022.1"/>
    </source>
</evidence>
<dbReference type="KEGG" id="apro:F751_6697"/>
<dbReference type="GeneID" id="23618088"/>
<gene>
    <name evidence="1" type="ORF">F751_6697</name>
</gene>
<proteinExistence type="predicted"/>
<organism evidence="1 2">
    <name type="scientific">Auxenochlorella protothecoides</name>
    <name type="common">Green microalga</name>
    <name type="synonym">Chlorella protothecoides</name>
    <dbReference type="NCBI Taxonomy" id="3075"/>
    <lineage>
        <taxon>Eukaryota</taxon>
        <taxon>Viridiplantae</taxon>
        <taxon>Chlorophyta</taxon>
        <taxon>core chlorophytes</taxon>
        <taxon>Trebouxiophyceae</taxon>
        <taxon>Chlorellales</taxon>
        <taxon>Chlorellaceae</taxon>
        <taxon>Auxenochlorella</taxon>
    </lineage>
</organism>
<evidence type="ECO:0000313" key="2">
    <source>
        <dbReference type="Proteomes" id="UP000028924"/>
    </source>
</evidence>
<dbReference type="AlphaFoldDB" id="A0A087SQL8"/>
<keyword evidence="2" id="KW-1185">Reference proteome</keyword>
<name>A0A087SQL8_AUXPR</name>
<dbReference type="RefSeq" id="XP_011401034.1">
    <property type="nucleotide sequence ID" value="XM_011402732.1"/>
</dbReference>
<dbReference type="EMBL" id="KL662161">
    <property type="protein sequence ID" value="KFM28022.1"/>
    <property type="molecule type" value="Genomic_DNA"/>
</dbReference>
<dbReference type="Proteomes" id="UP000028924">
    <property type="component" value="Unassembled WGS sequence"/>
</dbReference>
<protein>
    <submittedName>
        <fullName evidence="1">Uncharacterized protein</fullName>
    </submittedName>
</protein>
<sequence length="63" mass="6160">MSRASCPQPLSSSVVSVSLAQTPRVISQQMMGRGGQGTSAVGQHIGPAATFPAGAAARAPAPA</sequence>